<dbReference type="InterPro" id="IPR036259">
    <property type="entry name" value="MFS_trans_sf"/>
</dbReference>
<organism evidence="6 7">
    <name type="scientific">Portunus trituberculatus</name>
    <name type="common">Swimming crab</name>
    <name type="synonym">Neptunus trituberculatus</name>
    <dbReference type="NCBI Taxonomy" id="210409"/>
    <lineage>
        <taxon>Eukaryota</taxon>
        <taxon>Metazoa</taxon>
        <taxon>Ecdysozoa</taxon>
        <taxon>Arthropoda</taxon>
        <taxon>Crustacea</taxon>
        <taxon>Multicrustacea</taxon>
        <taxon>Malacostraca</taxon>
        <taxon>Eumalacostraca</taxon>
        <taxon>Eucarida</taxon>
        <taxon>Decapoda</taxon>
        <taxon>Pleocyemata</taxon>
        <taxon>Brachyura</taxon>
        <taxon>Eubrachyura</taxon>
        <taxon>Portunoidea</taxon>
        <taxon>Portunidae</taxon>
        <taxon>Portuninae</taxon>
        <taxon>Portunus</taxon>
    </lineage>
</organism>
<dbReference type="EMBL" id="VSRR010059225">
    <property type="protein sequence ID" value="MPC82253.1"/>
    <property type="molecule type" value="Genomic_DNA"/>
</dbReference>
<evidence type="ECO:0000256" key="5">
    <source>
        <dbReference type="SAM" id="Phobius"/>
    </source>
</evidence>
<feature type="transmembrane region" description="Helical" evidence="5">
    <location>
        <begin position="58"/>
        <end position="78"/>
    </location>
</feature>
<evidence type="ECO:0000313" key="6">
    <source>
        <dbReference type="EMBL" id="MPC82253.1"/>
    </source>
</evidence>
<evidence type="ECO:0000256" key="1">
    <source>
        <dbReference type="ARBA" id="ARBA00004141"/>
    </source>
</evidence>
<dbReference type="PANTHER" id="PTHR24064">
    <property type="entry name" value="SOLUTE CARRIER FAMILY 22 MEMBER"/>
    <property type="match status" value="1"/>
</dbReference>
<name>A0A5B7IIY8_PORTR</name>
<comment type="caution">
    <text evidence="6">The sequence shown here is derived from an EMBL/GenBank/DDBJ whole genome shotgun (WGS) entry which is preliminary data.</text>
</comment>
<dbReference type="GO" id="GO:0016020">
    <property type="term" value="C:membrane"/>
    <property type="evidence" value="ECO:0007669"/>
    <property type="project" value="UniProtKB-SubCell"/>
</dbReference>
<dbReference type="Gene3D" id="1.20.1250.20">
    <property type="entry name" value="MFS general substrate transporter like domains"/>
    <property type="match status" value="1"/>
</dbReference>
<dbReference type="SUPFAM" id="SSF103473">
    <property type="entry name" value="MFS general substrate transporter"/>
    <property type="match status" value="1"/>
</dbReference>
<feature type="transmembrane region" description="Helical" evidence="5">
    <location>
        <begin position="6"/>
        <end position="23"/>
    </location>
</feature>
<protein>
    <submittedName>
        <fullName evidence="6">Solute carrier family 22 member 5</fullName>
    </submittedName>
</protein>
<keyword evidence="7" id="KW-1185">Reference proteome</keyword>
<sequence>MFLGGVCEVPAYILLLVLMVWAGRRPSLCGLFLICGLCIAVNAALMFAFTSVPMSAKIILLLLGKMAVAAAFQLVYLFTAELFTTQQRSLAICHCCFAGRLGSIASPYINDILVRD</sequence>
<feature type="transmembrane region" description="Helical" evidence="5">
    <location>
        <begin position="30"/>
        <end position="52"/>
    </location>
</feature>
<gene>
    <name evidence="6" type="primary">SLC22A5_2</name>
    <name evidence="6" type="ORF">E2C01_076906</name>
</gene>
<dbReference type="OrthoDB" id="2544694at2759"/>
<accession>A0A5B7IIY8</accession>
<keyword evidence="4 5" id="KW-0472">Membrane</keyword>
<reference evidence="6 7" key="1">
    <citation type="submission" date="2019-05" db="EMBL/GenBank/DDBJ databases">
        <title>Another draft genome of Portunus trituberculatus and its Hox gene families provides insights of decapod evolution.</title>
        <authorList>
            <person name="Jeong J.-H."/>
            <person name="Song I."/>
            <person name="Kim S."/>
            <person name="Choi T."/>
            <person name="Kim D."/>
            <person name="Ryu S."/>
            <person name="Kim W."/>
        </authorList>
    </citation>
    <scope>NUCLEOTIDE SEQUENCE [LARGE SCALE GENOMIC DNA]</scope>
    <source>
        <tissue evidence="6">Muscle</tissue>
    </source>
</reference>
<evidence type="ECO:0000256" key="3">
    <source>
        <dbReference type="ARBA" id="ARBA00022989"/>
    </source>
</evidence>
<proteinExistence type="predicted"/>
<keyword evidence="2 5" id="KW-0812">Transmembrane</keyword>
<evidence type="ECO:0000256" key="4">
    <source>
        <dbReference type="ARBA" id="ARBA00023136"/>
    </source>
</evidence>
<evidence type="ECO:0000256" key="2">
    <source>
        <dbReference type="ARBA" id="ARBA00022692"/>
    </source>
</evidence>
<dbReference type="Proteomes" id="UP000324222">
    <property type="component" value="Unassembled WGS sequence"/>
</dbReference>
<dbReference type="AlphaFoldDB" id="A0A5B7IIY8"/>
<keyword evidence="3 5" id="KW-1133">Transmembrane helix</keyword>
<comment type="subcellular location">
    <subcellularLocation>
        <location evidence="1">Membrane</location>
        <topology evidence="1">Multi-pass membrane protein</topology>
    </subcellularLocation>
</comment>
<evidence type="ECO:0000313" key="7">
    <source>
        <dbReference type="Proteomes" id="UP000324222"/>
    </source>
</evidence>